<dbReference type="GeneID" id="36580692"/>
<dbReference type="EMBL" id="KZ613816">
    <property type="protein sequence ID" value="PMD59406.1"/>
    <property type="molecule type" value="Genomic_DNA"/>
</dbReference>
<evidence type="ECO:0000313" key="2">
    <source>
        <dbReference type="Proteomes" id="UP000235371"/>
    </source>
</evidence>
<accession>A0A2J6T8R3</accession>
<dbReference type="Proteomes" id="UP000235371">
    <property type="component" value="Unassembled WGS sequence"/>
</dbReference>
<dbReference type="RefSeq" id="XP_024736310.1">
    <property type="nucleotide sequence ID" value="XM_024872612.1"/>
</dbReference>
<sequence>MPPYYSAVQSFTREDTLHFTMSDPAVLHAVLGQIAINLGMFAGGKSSSDSTYHLSQAITLLNKRISNCNHNDISNATIFAVGSLANLQITTGCLNSLKIHLDGLEALVKRRGGIHALVDHPLILKFTCWVDNMCSITLGSKPRFELVTATPYQEPLYPDFYSTTALRYKTKLSNLTNMEDLSQKTIEAYYLLRYLVDEKDKLYWIPPPPGTRITKEDFQLGTDQLMRRLTNIVQYEVPDSSKPNALIYGLFGNAALTHSVVFVCKPSRVGSPVQLSVERIRASLEVINIPAFQIAYPEMMLWIIMVGGLASITTVHQDFFIKILADACLAVGINNPTEELPVFLADFLWSVFYINPAAKGFWGDVAAVQAQATGGERSSSE</sequence>
<keyword evidence="2" id="KW-1185">Reference proteome</keyword>
<protein>
    <recommendedName>
        <fullName evidence="3">Transcription factor domain-containing protein</fullName>
    </recommendedName>
</protein>
<reference evidence="1 2" key="1">
    <citation type="submission" date="2016-04" db="EMBL/GenBank/DDBJ databases">
        <title>A degradative enzymes factory behind the ericoid mycorrhizal symbiosis.</title>
        <authorList>
            <consortium name="DOE Joint Genome Institute"/>
            <person name="Martino E."/>
            <person name="Morin E."/>
            <person name="Grelet G."/>
            <person name="Kuo A."/>
            <person name="Kohler A."/>
            <person name="Daghino S."/>
            <person name="Barry K."/>
            <person name="Choi C."/>
            <person name="Cichocki N."/>
            <person name="Clum A."/>
            <person name="Copeland A."/>
            <person name="Hainaut M."/>
            <person name="Haridas S."/>
            <person name="Labutti K."/>
            <person name="Lindquist E."/>
            <person name="Lipzen A."/>
            <person name="Khouja H.-R."/>
            <person name="Murat C."/>
            <person name="Ohm R."/>
            <person name="Olson A."/>
            <person name="Spatafora J."/>
            <person name="Veneault-Fourrey C."/>
            <person name="Henrissat B."/>
            <person name="Grigoriev I."/>
            <person name="Martin F."/>
            <person name="Perotto S."/>
        </authorList>
    </citation>
    <scope>NUCLEOTIDE SEQUENCE [LARGE SCALE GENOMIC DNA]</scope>
    <source>
        <strain evidence="1 2">E</strain>
    </source>
</reference>
<dbReference type="PANTHER" id="PTHR37540:SF5">
    <property type="entry name" value="TRANSCRIPTION FACTOR DOMAIN-CONTAINING PROTEIN"/>
    <property type="match status" value="1"/>
</dbReference>
<gene>
    <name evidence="1" type="ORF">K444DRAFT_411365</name>
</gene>
<proteinExistence type="predicted"/>
<evidence type="ECO:0008006" key="3">
    <source>
        <dbReference type="Google" id="ProtNLM"/>
    </source>
</evidence>
<dbReference type="STRING" id="1095630.A0A2J6T8R3"/>
<dbReference type="AlphaFoldDB" id="A0A2J6T8R3"/>
<dbReference type="PANTHER" id="PTHR37540">
    <property type="entry name" value="TRANSCRIPTION FACTOR (ACR-2), PUTATIVE-RELATED-RELATED"/>
    <property type="match status" value="1"/>
</dbReference>
<dbReference type="OrthoDB" id="4158087at2759"/>
<dbReference type="Pfam" id="PF11951">
    <property type="entry name" value="Fungal_trans_2"/>
    <property type="match status" value="1"/>
</dbReference>
<dbReference type="InParanoid" id="A0A2J6T8R3"/>
<organism evidence="1 2">
    <name type="scientific">Hyaloscypha bicolor E</name>
    <dbReference type="NCBI Taxonomy" id="1095630"/>
    <lineage>
        <taxon>Eukaryota</taxon>
        <taxon>Fungi</taxon>
        <taxon>Dikarya</taxon>
        <taxon>Ascomycota</taxon>
        <taxon>Pezizomycotina</taxon>
        <taxon>Leotiomycetes</taxon>
        <taxon>Helotiales</taxon>
        <taxon>Hyaloscyphaceae</taxon>
        <taxon>Hyaloscypha</taxon>
        <taxon>Hyaloscypha bicolor</taxon>
    </lineage>
</organism>
<name>A0A2J6T8R3_9HELO</name>
<dbReference type="InterPro" id="IPR021858">
    <property type="entry name" value="Fun_TF"/>
</dbReference>
<evidence type="ECO:0000313" key="1">
    <source>
        <dbReference type="EMBL" id="PMD59406.1"/>
    </source>
</evidence>